<dbReference type="Proteomes" id="UP001165060">
    <property type="component" value="Unassembled WGS sequence"/>
</dbReference>
<protein>
    <submittedName>
        <fullName evidence="5">Uncharacterized protein</fullName>
    </submittedName>
</protein>
<dbReference type="PROSITE" id="PS50088">
    <property type="entry name" value="ANK_REPEAT"/>
    <property type="match status" value="2"/>
</dbReference>
<dbReference type="CDD" id="cd00201">
    <property type="entry name" value="WW"/>
    <property type="match status" value="1"/>
</dbReference>
<name>A0ABQ6MZT2_9STRA</name>
<feature type="repeat" description="ANK" evidence="3">
    <location>
        <begin position="595"/>
        <end position="627"/>
    </location>
</feature>
<keyword evidence="2 3" id="KW-0040">ANK repeat</keyword>
<dbReference type="Pfam" id="PF00023">
    <property type="entry name" value="Ank"/>
    <property type="match status" value="1"/>
</dbReference>
<dbReference type="InterPro" id="IPR001202">
    <property type="entry name" value="WW_dom"/>
</dbReference>
<dbReference type="SUPFAM" id="SSF48403">
    <property type="entry name" value="Ankyrin repeat"/>
    <property type="match status" value="1"/>
</dbReference>
<dbReference type="InterPro" id="IPR002110">
    <property type="entry name" value="Ankyrin_rpt"/>
</dbReference>
<feature type="compositionally biased region" description="Low complexity" evidence="4">
    <location>
        <begin position="669"/>
        <end position="689"/>
    </location>
</feature>
<evidence type="ECO:0000256" key="1">
    <source>
        <dbReference type="ARBA" id="ARBA00022737"/>
    </source>
</evidence>
<dbReference type="SMART" id="SM00248">
    <property type="entry name" value="ANK"/>
    <property type="match status" value="5"/>
</dbReference>
<feature type="compositionally biased region" description="Low complexity" evidence="4">
    <location>
        <begin position="220"/>
        <end position="231"/>
    </location>
</feature>
<comment type="caution">
    <text evidence="5">The sequence shown here is derived from an EMBL/GenBank/DDBJ whole genome shotgun (WGS) entry which is preliminary data.</text>
</comment>
<evidence type="ECO:0000313" key="5">
    <source>
        <dbReference type="EMBL" id="GMI36345.1"/>
    </source>
</evidence>
<dbReference type="EMBL" id="BRYB01001919">
    <property type="protein sequence ID" value="GMI36345.1"/>
    <property type="molecule type" value="Genomic_DNA"/>
</dbReference>
<feature type="region of interest" description="Disordered" evidence="4">
    <location>
        <begin position="657"/>
        <end position="752"/>
    </location>
</feature>
<feature type="compositionally biased region" description="Polar residues" evidence="4">
    <location>
        <begin position="741"/>
        <end position="751"/>
    </location>
</feature>
<dbReference type="PROSITE" id="PS50297">
    <property type="entry name" value="ANK_REP_REGION"/>
    <property type="match status" value="1"/>
</dbReference>
<keyword evidence="6" id="KW-1185">Reference proteome</keyword>
<feature type="region of interest" description="Disordered" evidence="4">
    <location>
        <begin position="768"/>
        <end position="927"/>
    </location>
</feature>
<feature type="repeat" description="ANK" evidence="3">
    <location>
        <begin position="519"/>
        <end position="551"/>
    </location>
</feature>
<dbReference type="PANTHER" id="PTHR24203">
    <property type="entry name" value="ANKYRIN REPEAT FAMILY PROTEIN"/>
    <property type="match status" value="1"/>
</dbReference>
<evidence type="ECO:0000256" key="4">
    <source>
        <dbReference type="SAM" id="MobiDB-lite"/>
    </source>
</evidence>
<gene>
    <name evidence="5" type="ORF">TeGR_g4420</name>
</gene>
<organism evidence="5 6">
    <name type="scientific">Tetraparma gracilis</name>
    <dbReference type="NCBI Taxonomy" id="2962635"/>
    <lineage>
        <taxon>Eukaryota</taxon>
        <taxon>Sar</taxon>
        <taxon>Stramenopiles</taxon>
        <taxon>Ochrophyta</taxon>
        <taxon>Bolidophyceae</taxon>
        <taxon>Parmales</taxon>
        <taxon>Triparmaceae</taxon>
        <taxon>Tetraparma</taxon>
    </lineage>
</organism>
<feature type="compositionally biased region" description="Pro residues" evidence="4">
    <location>
        <begin position="53"/>
        <end position="64"/>
    </location>
</feature>
<dbReference type="Pfam" id="PF12796">
    <property type="entry name" value="Ank_2"/>
    <property type="match status" value="1"/>
</dbReference>
<feature type="compositionally biased region" description="Basic and acidic residues" evidence="4">
    <location>
        <begin position="910"/>
        <end position="922"/>
    </location>
</feature>
<keyword evidence="1" id="KW-0677">Repeat</keyword>
<feature type="compositionally biased region" description="Basic and acidic residues" evidence="4">
    <location>
        <begin position="891"/>
        <end position="900"/>
    </location>
</feature>
<evidence type="ECO:0000256" key="3">
    <source>
        <dbReference type="PROSITE-ProRule" id="PRU00023"/>
    </source>
</evidence>
<evidence type="ECO:0000256" key="2">
    <source>
        <dbReference type="ARBA" id="ARBA00023043"/>
    </source>
</evidence>
<sequence length="949" mass="100572">MELGLSAPAQTSAPLSVGSVFGGYLVLRQLLHMCDSHSPVAEEVLSGSLFSPPSTPPSAPPPSSTPAASHSSAGWLSKLSTITSTVTSTLSSALSSPPPPSSFTLPFAHVGQHVTFLLISHFALSTPSSSAPPTTPPSPFLASISSFDSLYVFLYKLLLRHWCDTIVTARLVERSLLQRAVDENHFVKYFGEVMATTREDFKTLLSLAPNSISDLLRFSDSPPLDSPPSDDVAARSSVTSRYPDEDVSANVRSGFLYYLPDQKQPEQIATLAAKKGFFMIDVEGMHAGCLVWGESKFKVENQVAQVLVGKICLKDIKRIWPGLPDEDDMGGGGSGGGMDDLDDGSLPSVSGDVCFTIETYTHVLSVLRADTPANCRQWIDTLTLRVFEYGAPPAPPPAPAPLTSKDDFLSDLDCSTLASAASSDDLEKFCSVAVRGDGVSTQLYTVADGGGSNLLHLACRYGSARVAEFLIKNLCVDVNAVNSLNETGLFVAVAGRHRNCVGIILGAYPPPEKNKAGVGGATALHVASSMGNVDILNDLLAEGAEVCVLDAVDRTPLHAVVGSNQSLFDANRLDCLLLLLDQGGEVVIDIQDTLGGDTALMLAVRAGWVDGVRELLQTAADCRVRNYAGYDVMGLCEVLAVGQEMAELVQEYYGDGVGVGPTPSPRPQSPQQLSPQQSPAAASPWRQSPGGASVQQSPKGSSKGWLQYYDNDGNPYIHHPETGQSRWGLLAAPPQPLQGASPRSTSPQVMTNPFGLSVETRAVNGTANQFSSPRSKASPGGGNSPVKGAPSPVKGVASPVAGGKNSPSLSASDEAALHTPRPHHWIRRAYEDTEDDLSDGSPPRRLAATLANFRSEKGRAGGGGGTEGEETEGGEGHAAARKKEFAKRRKMMQERKERLRGGRRGGGEGGGRKEKTQEEVWKGDQALENMRKERDQLVARIARLETGGA</sequence>
<dbReference type="Gene3D" id="1.25.40.20">
    <property type="entry name" value="Ankyrin repeat-containing domain"/>
    <property type="match status" value="1"/>
</dbReference>
<accession>A0ABQ6MZT2</accession>
<feature type="region of interest" description="Disordered" evidence="4">
    <location>
        <begin position="48"/>
        <end position="71"/>
    </location>
</feature>
<evidence type="ECO:0000313" key="6">
    <source>
        <dbReference type="Proteomes" id="UP001165060"/>
    </source>
</evidence>
<dbReference type="InterPro" id="IPR036770">
    <property type="entry name" value="Ankyrin_rpt-contain_sf"/>
</dbReference>
<dbReference type="PANTHER" id="PTHR24203:SF45">
    <property type="entry name" value="ANKYRIN REPEAT DOMAIN 6"/>
    <property type="match status" value="1"/>
</dbReference>
<proteinExistence type="predicted"/>
<feature type="region of interest" description="Disordered" evidence="4">
    <location>
        <begin position="220"/>
        <end position="240"/>
    </location>
</feature>
<reference evidence="5 6" key="1">
    <citation type="journal article" date="2023" name="Commun. Biol.">
        <title>Genome analysis of Parmales, the sister group of diatoms, reveals the evolutionary specialization of diatoms from phago-mixotrophs to photoautotrophs.</title>
        <authorList>
            <person name="Ban H."/>
            <person name="Sato S."/>
            <person name="Yoshikawa S."/>
            <person name="Yamada K."/>
            <person name="Nakamura Y."/>
            <person name="Ichinomiya M."/>
            <person name="Sato N."/>
            <person name="Blanc-Mathieu R."/>
            <person name="Endo H."/>
            <person name="Kuwata A."/>
            <person name="Ogata H."/>
        </authorList>
    </citation>
    <scope>NUCLEOTIDE SEQUENCE [LARGE SCALE GENOMIC DNA]</scope>
</reference>